<dbReference type="InterPro" id="IPR026444">
    <property type="entry name" value="Secre_tail"/>
</dbReference>
<sequence length="114" mass="12946">MKKSYFLTLFFTLVLFATSQVVEAQNFTRDTPIQENIEGLTIYPNPVSSSRTFIYITSKRNLTKRIEVFNVLGKQIHATKLVGKELSITNLSTGVYILKITEGDVSETRKLVIK</sequence>
<evidence type="ECO:0000313" key="4">
    <source>
        <dbReference type="EMBL" id="TXG36810.1"/>
    </source>
</evidence>
<feature type="signal peptide" evidence="2">
    <location>
        <begin position="1"/>
        <end position="24"/>
    </location>
</feature>
<dbReference type="AlphaFoldDB" id="A0A5C7GGD9"/>
<feature type="chain" id="PRO_5022907978" evidence="2">
    <location>
        <begin position="25"/>
        <end position="114"/>
    </location>
</feature>
<keyword evidence="1 2" id="KW-0732">Signal</keyword>
<gene>
    <name evidence="4" type="ORF">FUA22_09535</name>
</gene>
<evidence type="ECO:0000256" key="1">
    <source>
        <dbReference type="ARBA" id="ARBA00022729"/>
    </source>
</evidence>
<feature type="domain" description="Secretion system C-terminal sorting" evidence="3">
    <location>
        <begin position="42"/>
        <end position="113"/>
    </location>
</feature>
<evidence type="ECO:0000256" key="2">
    <source>
        <dbReference type="SAM" id="SignalP"/>
    </source>
</evidence>
<accession>A0A5C7GGD9</accession>
<dbReference type="Pfam" id="PF18962">
    <property type="entry name" value="Por_Secre_tail"/>
    <property type="match status" value="1"/>
</dbReference>
<reference evidence="4 5" key="1">
    <citation type="submission" date="2019-08" db="EMBL/GenBank/DDBJ databases">
        <title>Seonamhaeicola sediminis sp. nov., isolated from marine sediment.</title>
        <authorList>
            <person name="Cao W.R."/>
        </authorList>
    </citation>
    <scope>NUCLEOTIDE SEQUENCE [LARGE SCALE GENOMIC DNA]</scope>
    <source>
        <strain evidence="4 5">1505</strain>
    </source>
</reference>
<protein>
    <submittedName>
        <fullName evidence="4">T9SS type A sorting domain-containing protein</fullName>
    </submittedName>
</protein>
<comment type="caution">
    <text evidence="4">The sequence shown here is derived from an EMBL/GenBank/DDBJ whole genome shotgun (WGS) entry which is preliminary data.</text>
</comment>
<proteinExistence type="predicted"/>
<dbReference type="OrthoDB" id="862563at2"/>
<name>A0A5C7GGD9_9FLAO</name>
<keyword evidence="5" id="KW-1185">Reference proteome</keyword>
<dbReference type="RefSeq" id="WP_147767735.1">
    <property type="nucleotide sequence ID" value="NZ_CANNCE010000002.1"/>
</dbReference>
<evidence type="ECO:0000259" key="3">
    <source>
        <dbReference type="Pfam" id="PF18962"/>
    </source>
</evidence>
<evidence type="ECO:0000313" key="5">
    <source>
        <dbReference type="Proteomes" id="UP000321080"/>
    </source>
</evidence>
<dbReference type="EMBL" id="VRKQ01000010">
    <property type="protein sequence ID" value="TXG36810.1"/>
    <property type="molecule type" value="Genomic_DNA"/>
</dbReference>
<dbReference type="Proteomes" id="UP000321080">
    <property type="component" value="Unassembled WGS sequence"/>
</dbReference>
<dbReference type="NCBIfam" id="TIGR04183">
    <property type="entry name" value="Por_Secre_tail"/>
    <property type="match status" value="1"/>
</dbReference>
<organism evidence="4 5">
    <name type="scientific">Seonamhaeicola maritimus</name>
    <dbReference type="NCBI Taxonomy" id="2591822"/>
    <lineage>
        <taxon>Bacteria</taxon>
        <taxon>Pseudomonadati</taxon>
        <taxon>Bacteroidota</taxon>
        <taxon>Flavobacteriia</taxon>
        <taxon>Flavobacteriales</taxon>
        <taxon>Flavobacteriaceae</taxon>
    </lineage>
</organism>